<keyword evidence="11" id="KW-0275">Fatty acid biosynthesis</keyword>
<comment type="catalytic activity">
    <reaction evidence="16">
        <text>(2E)-dodecenoyl-CoA + NADPH + H(+) = dodecanoyl-CoA + NADP(+)</text>
        <dbReference type="Rhea" id="RHEA:44964"/>
        <dbReference type="ChEBI" id="CHEBI:15378"/>
        <dbReference type="ChEBI" id="CHEBI:57330"/>
        <dbReference type="ChEBI" id="CHEBI:57375"/>
        <dbReference type="ChEBI" id="CHEBI:57783"/>
        <dbReference type="ChEBI" id="CHEBI:58349"/>
    </reaction>
    <physiologicalReaction direction="left-to-right" evidence="16">
        <dbReference type="Rhea" id="RHEA:44965"/>
    </physiologicalReaction>
</comment>
<dbReference type="PANTHER" id="PTHR24317:SF7">
    <property type="entry name" value="PEROXISOMAL TRANS-2-ENOYL-COA REDUCTASE"/>
    <property type="match status" value="1"/>
</dbReference>
<dbReference type="Gene3D" id="3.40.50.720">
    <property type="entry name" value="NAD(P)-binding Rossmann-like Domain"/>
    <property type="match status" value="1"/>
</dbReference>
<comment type="catalytic activity">
    <reaction evidence="20">
        <text>(2E)-decenoyl-CoA + NADPH + H(+) = decanoyl-CoA + NADP(+)</text>
        <dbReference type="Rhea" id="RHEA:44960"/>
        <dbReference type="ChEBI" id="CHEBI:15378"/>
        <dbReference type="ChEBI" id="CHEBI:57783"/>
        <dbReference type="ChEBI" id="CHEBI:58349"/>
        <dbReference type="ChEBI" id="CHEBI:61406"/>
        <dbReference type="ChEBI" id="CHEBI:61430"/>
    </reaction>
    <physiologicalReaction direction="left-to-right" evidence="20">
        <dbReference type="Rhea" id="RHEA:44961"/>
    </physiologicalReaction>
</comment>
<evidence type="ECO:0000256" key="11">
    <source>
        <dbReference type="ARBA" id="ARBA00023160"/>
    </source>
</evidence>
<evidence type="ECO:0000256" key="14">
    <source>
        <dbReference type="ARBA" id="ARBA00038849"/>
    </source>
</evidence>
<evidence type="ECO:0000313" key="24">
    <source>
        <dbReference type="Proteomes" id="UP000058012"/>
    </source>
</evidence>
<dbReference type="InterPro" id="IPR052388">
    <property type="entry name" value="Peroxisomal_t2-enoyl-CoA_red"/>
</dbReference>
<dbReference type="EMBL" id="LLZS01000001">
    <property type="protein sequence ID" value="KUR73534.1"/>
    <property type="molecule type" value="Genomic_DNA"/>
</dbReference>
<dbReference type="STRING" id="1117702.AQZ52_00735"/>
<comment type="similarity">
    <text evidence="3">Belongs to the short-chain dehydrogenases/reductases (SDR) family.</text>
</comment>
<comment type="catalytic activity">
    <reaction evidence="18">
        <text>(2E)-hexenoyl-CoA + NADPH + H(+) = hexanoyl-CoA + NADP(+)</text>
        <dbReference type="Rhea" id="RHEA:44956"/>
        <dbReference type="ChEBI" id="CHEBI:15378"/>
        <dbReference type="ChEBI" id="CHEBI:57783"/>
        <dbReference type="ChEBI" id="CHEBI:58349"/>
        <dbReference type="ChEBI" id="CHEBI:62077"/>
        <dbReference type="ChEBI" id="CHEBI:62620"/>
    </reaction>
    <physiologicalReaction direction="left-to-right" evidence="18">
        <dbReference type="Rhea" id="RHEA:44957"/>
    </physiologicalReaction>
</comment>
<dbReference type="EC" id="1.3.1.38" evidence="14"/>
<comment type="function">
    <text evidence="12">Participates in chain elongation of fatty acids. Catalyzes the reduction of trans-2-enoyl-CoAs of varying chain lengths from 6:1 to 16:1, having maximum activity with 10:1 CoA. Has no 2,4-dienoyl-CoA reductase activity.</text>
</comment>
<keyword evidence="7" id="KW-0521">NADP</keyword>
<dbReference type="FunFam" id="3.40.50.720:FF:000084">
    <property type="entry name" value="Short-chain dehydrogenase reductase"/>
    <property type="match status" value="1"/>
</dbReference>
<keyword evidence="6" id="KW-0276">Fatty acid metabolism</keyword>
<comment type="pathway">
    <text evidence="2">Lipid metabolism.</text>
</comment>
<keyword evidence="9" id="KW-0443">Lipid metabolism</keyword>
<evidence type="ECO:0000256" key="10">
    <source>
        <dbReference type="ARBA" id="ARBA00023140"/>
    </source>
</evidence>
<dbReference type="InterPro" id="IPR002347">
    <property type="entry name" value="SDR_fam"/>
</dbReference>
<reference evidence="23 24" key="1">
    <citation type="submission" date="2015-10" db="EMBL/GenBank/DDBJ databases">
        <title>Draft genome sequence of Novosphingobium fuchskuhlense DSM 25065 isolated from a surface water sample of the southwest basin of Lake Grosse Fuchskuhle.</title>
        <authorList>
            <person name="Ruckert C."/>
            <person name="Winkler A."/>
            <person name="Glaeser J."/>
            <person name="Grossart H.-P."/>
            <person name="Kalinowski J."/>
            <person name="Glaeser S."/>
        </authorList>
    </citation>
    <scope>NUCLEOTIDE SEQUENCE [LARGE SCALE GENOMIC DNA]</scope>
    <source>
        <strain evidence="23 24">FNE08-7</strain>
    </source>
</reference>
<dbReference type="PRINTS" id="PR00080">
    <property type="entry name" value="SDRFAMILY"/>
</dbReference>
<keyword evidence="10" id="KW-0576">Peroxisome</keyword>
<evidence type="ECO:0000256" key="15">
    <source>
        <dbReference type="ARBA" id="ARBA00041063"/>
    </source>
</evidence>
<evidence type="ECO:0000256" key="8">
    <source>
        <dbReference type="ARBA" id="ARBA00023002"/>
    </source>
</evidence>
<evidence type="ECO:0000256" key="22">
    <source>
        <dbReference type="SAM" id="MobiDB-lite"/>
    </source>
</evidence>
<evidence type="ECO:0000256" key="19">
    <source>
        <dbReference type="ARBA" id="ARBA00049251"/>
    </source>
</evidence>
<comment type="caution">
    <text evidence="23">The sequence shown here is derived from an EMBL/GenBank/DDBJ whole genome shotgun (WGS) entry which is preliminary data.</text>
</comment>
<feature type="compositionally biased region" description="Basic and acidic residues" evidence="22">
    <location>
        <begin position="17"/>
        <end position="31"/>
    </location>
</feature>
<keyword evidence="8" id="KW-0560">Oxidoreductase</keyword>
<keyword evidence="5" id="KW-0597">Phosphoprotein</keyword>
<dbReference type="PRINTS" id="PR00081">
    <property type="entry name" value="GDHRDH"/>
</dbReference>
<evidence type="ECO:0000256" key="6">
    <source>
        <dbReference type="ARBA" id="ARBA00022832"/>
    </source>
</evidence>
<evidence type="ECO:0000256" key="17">
    <source>
        <dbReference type="ARBA" id="ARBA00048686"/>
    </source>
</evidence>
<feature type="region of interest" description="Disordered" evidence="22">
    <location>
        <begin position="1"/>
        <end position="31"/>
    </location>
</feature>
<dbReference type="AlphaFoldDB" id="A0A124JWP0"/>
<accession>A0A124JWP0</accession>
<evidence type="ECO:0000256" key="18">
    <source>
        <dbReference type="ARBA" id="ARBA00049108"/>
    </source>
</evidence>
<dbReference type="Pfam" id="PF13561">
    <property type="entry name" value="adh_short_C2"/>
    <property type="match status" value="1"/>
</dbReference>
<comment type="catalytic activity">
    <reaction evidence="21">
        <text>(2E)-octenoyl-CoA + NADPH + H(+) = octanoyl-CoA + NADP(+)</text>
        <dbReference type="Rhea" id="RHEA:44952"/>
        <dbReference type="ChEBI" id="CHEBI:15378"/>
        <dbReference type="ChEBI" id="CHEBI:57386"/>
        <dbReference type="ChEBI" id="CHEBI:57783"/>
        <dbReference type="ChEBI" id="CHEBI:58349"/>
        <dbReference type="ChEBI" id="CHEBI:62242"/>
    </reaction>
    <physiologicalReaction direction="left-to-right" evidence="21">
        <dbReference type="Rhea" id="RHEA:44953"/>
    </physiologicalReaction>
</comment>
<evidence type="ECO:0000256" key="2">
    <source>
        <dbReference type="ARBA" id="ARBA00005189"/>
    </source>
</evidence>
<dbReference type="SUPFAM" id="SSF51735">
    <property type="entry name" value="NAD(P)-binding Rossmann-fold domains"/>
    <property type="match status" value="1"/>
</dbReference>
<comment type="catalytic activity">
    <reaction evidence="17">
        <text>(2E)-tetradecenoyl-CoA + NADPH + H(+) = tetradecanoyl-CoA + NADP(+)</text>
        <dbReference type="Rhea" id="RHEA:44968"/>
        <dbReference type="ChEBI" id="CHEBI:15378"/>
        <dbReference type="ChEBI" id="CHEBI:57385"/>
        <dbReference type="ChEBI" id="CHEBI:57783"/>
        <dbReference type="ChEBI" id="CHEBI:58349"/>
        <dbReference type="ChEBI" id="CHEBI:61405"/>
    </reaction>
    <physiologicalReaction direction="left-to-right" evidence="17">
        <dbReference type="Rhea" id="RHEA:44969"/>
    </physiologicalReaction>
</comment>
<dbReference type="OrthoDB" id="286404at2"/>
<keyword evidence="24" id="KW-1185">Reference proteome</keyword>
<name>A0A124JWP0_9SPHN</name>
<dbReference type="GO" id="GO:0019166">
    <property type="term" value="F:trans-2-enoyl-CoA reductase (NADPH) activity"/>
    <property type="evidence" value="ECO:0007669"/>
    <property type="project" value="UniProtKB-EC"/>
</dbReference>
<evidence type="ECO:0000256" key="1">
    <source>
        <dbReference type="ARBA" id="ARBA00004275"/>
    </source>
</evidence>
<evidence type="ECO:0000256" key="16">
    <source>
        <dbReference type="ARBA" id="ARBA00047570"/>
    </source>
</evidence>
<evidence type="ECO:0000256" key="20">
    <source>
        <dbReference type="ARBA" id="ARBA00049386"/>
    </source>
</evidence>
<dbReference type="GO" id="GO:0006633">
    <property type="term" value="P:fatty acid biosynthetic process"/>
    <property type="evidence" value="ECO:0007669"/>
    <property type="project" value="UniProtKB-KW"/>
</dbReference>
<evidence type="ECO:0000256" key="3">
    <source>
        <dbReference type="ARBA" id="ARBA00006484"/>
    </source>
</evidence>
<dbReference type="InterPro" id="IPR036291">
    <property type="entry name" value="NAD(P)-bd_dom_sf"/>
</dbReference>
<comment type="subcellular location">
    <subcellularLocation>
        <location evidence="1">Peroxisome</location>
    </subcellularLocation>
</comment>
<comment type="subunit">
    <text evidence="13">Interacts with PEX5, probably required to target it into peroxisomes.</text>
</comment>
<evidence type="ECO:0000256" key="21">
    <source>
        <dbReference type="ARBA" id="ARBA00049559"/>
    </source>
</evidence>
<dbReference type="PANTHER" id="PTHR24317">
    <property type="entry name" value="PEROXISOMAL TRANS-2-ENOYL-COA REDUCTASE"/>
    <property type="match status" value="1"/>
</dbReference>
<organism evidence="23 24">
    <name type="scientific">Novosphingobium fuchskuhlense</name>
    <dbReference type="NCBI Taxonomy" id="1117702"/>
    <lineage>
        <taxon>Bacteria</taxon>
        <taxon>Pseudomonadati</taxon>
        <taxon>Pseudomonadota</taxon>
        <taxon>Alphaproteobacteria</taxon>
        <taxon>Sphingomonadales</taxon>
        <taxon>Sphingomonadaceae</taxon>
        <taxon>Novosphingobium</taxon>
    </lineage>
</organism>
<evidence type="ECO:0000313" key="23">
    <source>
        <dbReference type="EMBL" id="KUR73534.1"/>
    </source>
</evidence>
<evidence type="ECO:0000256" key="5">
    <source>
        <dbReference type="ARBA" id="ARBA00022553"/>
    </source>
</evidence>
<evidence type="ECO:0000256" key="7">
    <source>
        <dbReference type="ARBA" id="ARBA00022857"/>
    </source>
</evidence>
<dbReference type="Proteomes" id="UP000058012">
    <property type="component" value="Unassembled WGS sequence"/>
</dbReference>
<proteinExistence type="inferred from homology"/>
<sequence>MGNEPLNAPDLHAPRIFRPEPGDPGRPKRGLDDEALRTQATIFRDDLLAGHTILISGAGSGMGKAAAYLAARLGANVAICGRTREKLDGTAALIREETGREILCVEANIRDPEAVETLIGAVHDHFGGLDTLVNNAGGQFPQDAIDFSRKGWLAVIDTNLNGTWWMMQEAAKRWRADGKPGHVINIVANVERGMPQAAHTCAARAGVIYLSKTVATEWAPHNIRVNCIGPGVIETEGFRMYPEEALARFHNANPMKTRGNAWDVAEAIAYLASPAGRFINGDLMIIDGGQAQWGVVWPAGMPEYFSDNGAA</sequence>
<evidence type="ECO:0000256" key="13">
    <source>
        <dbReference type="ARBA" id="ARBA00038622"/>
    </source>
</evidence>
<protein>
    <recommendedName>
        <fullName evidence="15">Peroxisomal trans-2-enoyl-CoA reductase</fullName>
        <ecNumber evidence="14">1.3.1.38</ecNumber>
    </recommendedName>
</protein>
<evidence type="ECO:0000256" key="4">
    <source>
        <dbReference type="ARBA" id="ARBA00022516"/>
    </source>
</evidence>
<gene>
    <name evidence="23" type="ORF">AQZ52_00735</name>
</gene>
<evidence type="ECO:0000256" key="12">
    <source>
        <dbReference type="ARBA" id="ARBA00037124"/>
    </source>
</evidence>
<evidence type="ECO:0000256" key="9">
    <source>
        <dbReference type="ARBA" id="ARBA00023098"/>
    </source>
</evidence>
<keyword evidence="4" id="KW-0444">Lipid biosynthesis</keyword>
<comment type="catalytic activity">
    <reaction evidence="19">
        <text>a (2E)-enoyl-CoA + NADPH + H(+) = a 2,3-saturated acyl-CoA + NADP(+)</text>
        <dbReference type="Rhea" id="RHEA:33763"/>
        <dbReference type="ChEBI" id="CHEBI:15378"/>
        <dbReference type="ChEBI" id="CHEBI:57783"/>
        <dbReference type="ChEBI" id="CHEBI:58349"/>
        <dbReference type="ChEBI" id="CHEBI:58856"/>
        <dbReference type="ChEBI" id="CHEBI:65111"/>
        <dbReference type="EC" id="1.3.1.38"/>
    </reaction>
    <physiologicalReaction direction="left-to-right" evidence="19">
        <dbReference type="Rhea" id="RHEA:33764"/>
    </physiologicalReaction>
</comment>